<feature type="binding site" evidence="7">
    <location>
        <position position="382"/>
    </location>
    <ligand>
        <name>L-serine</name>
        <dbReference type="ChEBI" id="CHEBI:33384"/>
    </ligand>
</feature>
<feature type="binding site" evidence="6 8">
    <location>
        <begin position="261"/>
        <end position="263"/>
    </location>
    <ligand>
        <name>ATP</name>
        <dbReference type="ChEBI" id="CHEBI:30616"/>
    </ligand>
</feature>
<dbReference type="InterPro" id="IPR033729">
    <property type="entry name" value="SerRS_core"/>
</dbReference>
<evidence type="ECO:0000256" key="5">
    <source>
        <dbReference type="ARBA" id="ARBA00023146"/>
    </source>
</evidence>
<dbReference type="SUPFAM" id="SSF55681">
    <property type="entry name" value="Class II aaRS and biotin synthetases"/>
    <property type="match status" value="1"/>
</dbReference>
<dbReference type="InterPro" id="IPR006195">
    <property type="entry name" value="aa-tRNA-synth_II"/>
</dbReference>
<dbReference type="InterPro" id="IPR002317">
    <property type="entry name" value="Ser-tRNA-ligase_type_1"/>
</dbReference>
<evidence type="ECO:0000256" key="2">
    <source>
        <dbReference type="ARBA" id="ARBA00022741"/>
    </source>
</evidence>
<dbReference type="GO" id="GO:0005524">
    <property type="term" value="F:ATP binding"/>
    <property type="evidence" value="ECO:0007669"/>
    <property type="project" value="UniProtKB-UniRule"/>
</dbReference>
<feature type="domain" description="Aminoacyl-transfer RNA synthetases class-II family profile" evidence="10">
    <location>
        <begin position="133"/>
        <end position="409"/>
    </location>
</feature>
<gene>
    <name evidence="11" type="primary">SARS</name>
    <name evidence="6 11" type="synonym">serS</name>
</gene>
<feature type="binding site" evidence="6 8">
    <location>
        <begin position="348"/>
        <end position="351"/>
    </location>
    <ligand>
        <name>ATP</name>
        <dbReference type="ChEBI" id="CHEBI:30616"/>
    </ligand>
</feature>
<feature type="binding site" evidence="7">
    <location>
        <position position="261"/>
    </location>
    <ligand>
        <name>L-serine</name>
        <dbReference type="ChEBI" id="CHEBI:33384"/>
    </ligand>
</feature>
<dbReference type="InterPro" id="IPR042103">
    <property type="entry name" value="SerRS_1_N_sf"/>
</dbReference>
<keyword evidence="1 6" id="KW-0436">Ligase</keyword>
<feature type="coiled-coil region" evidence="9">
    <location>
        <begin position="33"/>
        <end position="95"/>
    </location>
</feature>
<evidence type="ECO:0000256" key="9">
    <source>
        <dbReference type="SAM" id="Coils"/>
    </source>
</evidence>
<dbReference type="AlphaFoldDB" id="A0A075G7P4"/>
<organism evidence="11">
    <name type="scientific">uncultured marine thaumarchaeote KM3_115_A11</name>
    <dbReference type="NCBI Taxonomy" id="1455988"/>
    <lineage>
        <taxon>Archaea</taxon>
        <taxon>Nitrososphaerota</taxon>
        <taxon>environmental samples</taxon>
    </lineage>
</organism>
<keyword evidence="2 6" id="KW-0547">Nucleotide-binding</keyword>
<dbReference type="PIRSF" id="PIRSF001529">
    <property type="entry name" value="Ser-tRNA-synth_IIa"/>
    <property type="match status" value="1"/>
</dbReference>
<dbReference type="SUPFAM" id="SSF46589">
    <property type="entry name" value="tRNA-binding arm"/>
    <property type="match status" value="1"/>
</dbReference>
<dbReference type="PANTHER" id="PTHR11778">
    <property type="entry name" value="SERYL-TRNA SYNTHETASE"/>
    <property type="match status" value="1"/>
</dbReference>
<comment type="pathway">
    <text evidence="6">Aminoacyl-tRNA biosynthesis; selenocysteinyl-tRNA(Sec) biosynthesis; L-seryl-tRNA(Sec) from L-serine and tRNA(Sec): step 1/1.</text>
</comment>
<evidence type="ECO:0000256" key="3">
    <source>
        <dbReference type="ARBA" id="ARBA00022840"/>
    </source>
</evidence>
<keyword evidence="4 6" id="KW-0648">Protein biosynthesis</keyword>
<dbReference type="InterPro" id="IPR002314">
    <property type="entry name" value="aa-tRNA-synt_IIb"/>
</dbReference>
<protein>
    <recommendedName>
        <fullName evidence="6">Serine--tRNA ligase</fullName>
        <ecNumber evidence="6">6.1.1.11</ecNumber>
    </recommendedName>
    <alternativeName>
        <fullName evidence="6">Seryl-tRNA synthetase</fullName>
        <shortName evidence="6">SerRS</shortName>
    </alternativeName>
    <alternativeName>
        <fullName evidence="6">Seryl-tRNA(Ser/Sec) synthetase</fullName>
    </alternativeName>
</protein>
<feature type="binding site" evidence="6">
    <location>
        <begin position="230"/>
        <end position="232"/>
    </location>
    <ligand>
        <name>L-serine</name>
        <dbReference type="ChEBI" id="CHEBI:33384"/>
    </ligand>
</feature>
<comment type="function">
    <text evidence="6">Catalyzes the attachment of serine to tRNA(Ser). Is also able to aminoacylate tRNA(Sec) with serine, to form the misacylated tRNA L-seryl-tRNA(Sec), which will be further converted into selenocysteinyl-tRNA(Sec).</text>
</comment>
<dbReference type="InterPro" id="IPR015866">
    <property type="entry name" value="Ser-tRNA-synth_1_N"/>
</dbReference>
<evidence type="ECO:0000256" key="6">
    <source>
        <dbReference type="HAMAP-Rule" id="MF_00176"/>
    </source>
</evidence>
<comment type="catalytic activity">
    <reaction evidence="6">
        <text>tRNA(Ser) + L-serine + ATP = L-seryl-tRNA(Ser) + AMP + diphosphate + H(+)</text>
        <dbReference type="Rhea" id="RHEA:12292"/>
        <dbReference type="Rhea" id="RHEA-COMP:9669"/>
        <dbReference type="Rhea" id="RHEA-COMP:9703"/>
        <dbReference type="ChEBI" id="CHEBI:15378"/>
        <dbReference type="ChEBI" id="CHEBI:30616"/>
        <dbReference type="ChEBI" id="CHEBI:33019"/>
        <dbReference type="ChEBI" id="CHEBI:33384"/>
        <dbReference type="ChEBI" id="CHEBI:78442"/>
        <dbReference type="ChEBI" id="CHEBI:78533"/>
        <dbReference type="ChEBI" id="CHEBI:456215"/>
        <dbReference type="EC" id="6.1.1.11"/>
    </reaction>
</comment>
<dbReference type="HAMAP" id="MF_00176">
    <property type="entry name" value="Ser_tRNA_synth_type1"/>
    <property type="match status" value="1"/>
</dbReference>
<keyword evidence="3 6" id="KW-0067">ATP-binding</keyword>
<evidence type="ECO:0000256" key="1">
    <source>
        <dbReference type="ARBA" id="ARBA00022598"/>
    </source>
</evidence>
<dbReference type="UniPathway" id="UPA00906">
    <property type="reaction ID" value="UER00895"/>
</dbReference>
<dbReference type="GO" id="GO:0016260">
    <property type="term" value="P:selenocysteine biosynthetic process"/>
    <property type="evidence" value="ECO:0007669"/>
    <property type="project" value="UniProtKB-UniRule"/>
</dbReference>
<comment type="catalytic activity">
    <reaction evidence="6">
        <text>tRNA(Sec) + L-serine + ATP = L-seryl-tRNA(Sec) + AMP + diphosphate + H(+)</text>
        <dbReference type="Rhea" id="RHEA:42580"/>
        <dbReference type="Rhea" id="RHEA-COMP:9742"/>
        <dbReference type="Rhea" id="RHEA-COMP:10128"/>
        <dbReference type="ChEBI" id="CHEBI:15378"/>
        <dbReference type="ChEBI" id="CHEBI:30616"/>
        <dbReference type="ChEBI" id="CHEBI:33019"/>
        <dbReference type="ChEBI" id="CHEBI:33384"/>
        <dbReference type="ChEBI" id="CHEBI:78442"/>
        <dbReference type="ChEBI" id="CHEBI:78533"/>
        <dbReference type="ChEBI" id="CHEBI:456215"/>
        <dbReference type="EC" id="6.1.1.11"/>
    </reaction>
</comment>
<dbReference type="GO" id="GO:0004828">
    <property type="term" value="F:serine-tRNA ligase activity"/>
    <property type="evidence" value="ECO:0007669"/>
    <property type="project" value="UniProtKB-UniRule"/>
</dbReference>
<keyword evidence="5 6" id="KW-0030">Aminoacyl-tRNA synthetase</keyword>
<evidence type="ECO:0000256" key="7">
    <source>
        <dbReference type="PIRSR" id="PIRSR001529-1"/>
    </source>
</evidence>
<dbReference type="Pfam" id="PF00587">
    <property type="entry name" value="tRNA-synt_2b"/>
    <property type="match status" value="1"/>
</dbReference>
<dbReference type="CDD" id="cd00770">
    <property type="entry name" value="SerRS_core"/>
    <property type="match status" value="1"/>
</dbReference>
<proteinExistence type="inferred from homology"/>
<feature type="binding site" evidence="6">
    <location>
        <position position="384"/>
    </location>
    <ligand>
        <name>L-serine</name>
        <dbReference type="ChEBI" id="CHEBI:33384"/>
    </ligand>
</feature>
<dbReference type="Gene3D" id="3.30.930.10">
    <property type="entry name" value="Bira Bifunctional Protein, Domain 2"/>
    <property type="match status" value="1"/>
</dbReference>
<feature type="binding site" evidence="7">
    <location>
        <position position="230"/>
    </location>
    <ligand>
        <name>L-serine</name>
        <dbReference type="ChEBI" id="CHEBI:33384"/>
    </ligand>
</feature>
<evidence type="ECO:0000313" key="11">
    <source>
        <dbReference type="EMBL" id="AIE99613.1"/>
    </source>
</evidence>
<dbReference type="InterPro" id="IPR045864">
    <property type="entry name" value="aa-tRNA-synth_II/BPL/LPL"/>
</dbReference>
<dbReference type="NCBIfam" id="TIGR00414">
    <property type="entry name" value="serS"/>
    <property type="match status" value="1"/>
</dbReference>
<comment type="domain">
    <text evidence="6">Consists of two distinct domains, a catalytic core and a N-terminal extension that is involved in tRNA binding.</text>
</comment>
<dbReference type="InterPro" id="IPR010978">
    <property type="entry name" value="tRNA-bd_arm"/>
</dbReference>
<accession>A0A075G7P4</accession>
<dbReference type="GO" id="GO:0006434">
    <property type="term" value="P:seryl-tRNA aminoacylation"/>
    <property type="evidence" value="ECO:0007669"/>
    <property type="project" value="UniProtKB-UniRule"/>
</dbReference>
<reference evidence="11" key="1">
    <citation type="journal article" date="2014" name="Genome Biol. Evol.">
        <title>Pangenome evidence for extensive interdomain horizontal transfer affecting lineage core and shell genes in uncultured planktonic thaumarchaeota and euryarchaeota.</title>
        <authorList>
            <person name="Deschamps P."/>
            <person name="Zivanovic Y."/>
            <person name="Moreira D."/>
            <person name="Rodriguez-Valera F."/>
            <person name="Lopez-Garcia P."/>
        </authorList>
    </citation>
    <scope>NUCLEOTIDE SEQUENCE</scope>
</reference>
<feature type="binding site" evidence="8">
    <location>
        <begin position="277"/>
        <end position="280"/>
    </location>
    <ligand>
        <name>ATP</name>
        <dbReference type="ChEBI" id="CHEBI:30616"/>
    </ligand>
</feature>
<dbReference type="Gene3D" id="1.10.287.40">
    <property type="entry name" value="Serine-tRNA synthetase, tRNA binding domain"/>
    <property type="match status" value="1"/>
</dbReference>
<dbReference type="EC" id="6.1.1.11" evidence="6"/>
<comment type="subcellular location">
    <subcellularLocation>
        <location evidence="6">Cytoplasm</location>
    </subcellularLocation>
</comment>
<name>A0A075G7P4_9ARCH</name>
<dbReference type="EMBL" id="KF900567">
    <property type="protein sequence ID" value="AIE99613.1"/>
    <property type="molecule type" value="Genomic_DNA"/>
</dbReference>
<feature type="binding site" evidence="6 7">
    <location>
        <position position="284"/>
    </location>
    <ligand>
        <name>L-serine</name>
        <dbReference type="ChEBI" id="CHEBI:33384"/>
    </ligand>
</feature>
<dbReference type="Pfam" id="PF02403">
    <property type="entry name" value="Seryl_tRNA_N"/>
    <property type="match status" value="1"/>
</dbReference>
<evidence type="ECO:0000256" key="8">
    <source>
        <dbReference type="PIRSR" id="PIRSR001529-2"/>
    </source>
</evidence>
<keyword evidence="6" id="KW-0963">Cytoplasm</keyword>
<sequence length="422" mass="48791">MLDMKMIRENHESIRKMLKDRNVEFDLDSLLELDKKRRELIISTDELRKKKNEMSIKISDAKKANKDTSSQIQEMQSTSQELTRLEEEEHKLLLNHKKLAFSIPNLVHESVPIGPDDSANQEIYKWGEIPKFDFQIKGHEDLAENLGILDLERAAKTAGARFYYLKGDLVKLGSAITKFALDFLSGIDGWNLIQPPYMINKESMEGAIITDDFEEAIYKIEEEDLFLIGTSEHAIASMYRNEILDGKNLPDRYGSISPCFRKEAGAHGKDQKGIFRVHQFEKVEQFAFSKPEDSWKLQLDMLENTKEFYQKLGIPYRVVLLSSGDMGKVSAKTFDIEAWMTGQNTYREIGSISNCLDYQARRLKIRFRDKTNEETQFVHTLNGTLVAIERTMVSIMENNQMKDGHIEIPNVLRKYMDNKKII</sequence>
<evidence type="ECO:0000256" key="4">
    <source>
        <dbReference type="ARBA" id="ARBA00022917"/>
    </source>
</evidence>
<dbReference type="PROSITE" id="PS50862">
    <property type="entry name" value="AA_TRNA_LIGASE_II"/>
    <property type="match status" value="1"/>
</dbReference>
<feature type="binding site" evidence="6">
    <location>
        <position position="277"/>
    </location>
    <ligand>
        <name>ATP</name>
        <dbReference type="ChEBI" id="CHEBI:30616"/>
    </ligand>
</feature>
<comment type="similarity">
    <text evidence="6">Belongs to the class-II aminoacyl-tRNA synthetase family. Type-1 seryl-tRNA synthetase subfamily.</text>
</comment>
<keyword evidence="9" id="KW-0175">Coiled coil</keyword>
<dbReference type="PRINTS" id="PR00981">
    <property type="entry name" value="TRNASYNTHSER"/>
</dbReference>
<evidence type="ECO:0000259" key="10">
    <source>
        <dbReference type="PROSITE" id="PS50862"/>
    </source>
</evidence>
<comment type="subunit">
    <text evidence="6">Homodimer. The tRNA molecule binds across the dimer.</text>
</comment>
<feature type="site" description="Important for serine binding" evidence="7">
    <location>
        <position position="384"/>
    </location>
</feature>
<dbReference type="GO" id="GO:0005737">
    <property type="term" value="C:cytoplasm"/>
    <property type="evidence" value="ECO:0007669"/>
    <property type="project" value="UniProtKB-SubCell"/>
</dbReference>